<evidence type="ECO:0000313" key="3">
    <source>
        <dbReference type="EMBL" id="QJI04948.1"/>
    </source>
</evidence>
<accession>A0A6H2A4R0</accession>
<dbReference type="EMBL" id="MT145192">
    <property type="protein sequence ID" value="QJI04948.1"/>
    <property type="molecule type" value="Genomic_DNA"/>
</dbReference>
<organism evidence="1">
    <name type="scientific">viral metagenome</name>
    <dbReference type="NCBI Taxonomy" id="1070528"/>
    <lineage>
        <taxon>unclassified sequences</taxon>
        <taxon>metagenomes</taxon>
        <taxon>organismal metagenomes</taxon>
    </lineage>
</organism>
<evidence type="ECO:0000313" key="1">
    <source>
        <dbReference type="EMBL" id="QJA55193.1"/>
    </source>
</evidence>
<protein>
    <submittedName>
        <fullName evidence="1">Uncharacterized protein</fullName>
    </submittedName>
</protein>
<reference evidence="1" key="1">
    <citation type="submission" date="2020-03" db="EMBL/GenBank/DDBJ databases">
        <title>The deep terrestrial virosphere.</title>
        <authorList>
            <person name="Holmfeldt K."/>
            <person name="Nilsson E."/>
            <person name="Simone D."/>
            <person name="Lopez-Fernandez M."/>
            <person name="Wu X."/>
            <person name="de Brujin I."/>
            <person name="Lundin D."/>
            <person name="Andersson A."/>
            <person name="Bertilsson S."/>
            <person name="Dopson M."/>
        </authorList>
    </citation>
    <scope>NUCLEOTIDE SEQUENCE</scope>
    <source>
        <strain evidence="3">MM415A00125</strain>
        <strain evidence="2">MM415B00372</strain>
        <strain evidence="1">TM448A07702</strain>
    </source>
</reference>
<dbReference type="EMBL" id="MT144576">
    <property type="protein sequence ID" value="QJA55193.1"/>
    <property type="molecule type" value="Genomic_DNA"/>
</dbReference>
<dbReference type="EMBL" id="MT141545">
    <property type="protein sequence ID" value="QJA65865.1"/>
    <property type="molecule type" value="Genomic_DNA"/>
</dbReference>
<gene>
    <name evidence="3" type="ORF">MM415A00125_0041</name>
    <name evidence="2" type="ORF">MM415B00372_0056</name>
    <name evidence="1" type="ORF">TM448A07702_0005</name>
</gene>
<sequence length="74" mass="8714">MGVEMNAYQYIFINNQPLCYNQYFLTPKHYSSEKACLKDWHRGGEGEIMFYLVSKFKPSRITGRMAEIVTSHED</sequence>
<proteinExistence type="predicted"/>
<evidence type="ECO:0000313" key="2">
    <source>
        <dbReference type="EMBL" id="QJA65865.1"/>
    </source>
</evidence>
<name>A0A6H2A4R0_9ZZZZ</name>
<dbReference type="AlphaFoldDB" id="A0A6H2A4R0"/>